<dbReference type="InterPro" id="IPR011429">
    <property type="entry name" value="Cyt_c_Planctomycete-type"/>
</dbReference>
<evidence type="ECO:0000256" key="2">
    <source>
        <dbReference type="SAM" id="SignalP"/>
    </source>
</evidence>
<organism evidence="6 7">
    <name type="scientific">Neorhodopirellula lusitana</name>
    <dbReference type="NCBI Taxonomy" id="445327"/>
    <lineage>
        <taxon>Bacteria</taxon>
        <taxon>Pseudomonadati</taxon>
        <taxon>Planctomycetota</taxon>
        <taxon>Planctomycetia</taxon>
        <taxon>Pirellulales</taxon>
        <taxon>Pirellulaceae</taxon>
        <taxon>Neorhodopirellula</taxon>
    </lineage>
</organism>
<dbReference type="RefSeq" id="WP_283434955.1">
    <property type="nucleotide sequence ID" value="NZ_FXUG01000018.1"/>
</dbReference>
<sequence length="1055" mass="119758">MSSLIRLCFCLGLVVAVHLEAPTVDAEEVNFSRDILPVLSDRCFHCHGPDPDNREADLRLDIEENAKEDLGGYWPVAEGKLDDSELWNRITSNDEDEVMPPVDSHRNPISDRERELIRKWILAGAKWGKHWSFEMPIQLPLPVIDETADAPDPIDAFVKERLHQEGWKLSPRAKPAKQLRRLSFALTGLPPSREQVQRFVSDPTDQAWQAAITEMLASPRHAERMAMWWLDSARYSDTDGFQLDESRENWPWRDWVIDAFQNNMPFDEFTIEQFAGDLLPDATPEQILATCFHRNHMTNGEGGRDPNESRVDYVIDRVNTTGTVWLGLTLGCVQCHTHKFDPITHRDYYSFSAFFNSIDEDGRAGKSAKPYLKYTSNAVEERIAETQQFVDQCQAAERQSHGEASSRFDQWLEQLITDPPKDYQAWQVPVPSPTSSDGTRFQVESDQTIQTIGPTPRQDDYRIELAIPEGMERITGWRLEIFPDPNQPDAKYTRSGEGDFILTSVRALSRSANSPAEREIEIKDAHADKEASKPGKRLYGKITDTLNDDARNGWTTEGEEERQTHIGVFRFTKPYPVAEGDRLQILLRHRSNGRHASIGRFRLSLTDETGETATRTDGHSPIGDLLDSRSAADNSDKEPRPQASKISKAPIDPKIKKRLLDQFLAGDAEYQTSNDLLKVAKAQLKNLQAEQKERSVMVLKEREKPRPTYVLLRGVWDAHGDVVKPAVLPSVLPWDPDRTQSRLDLANWLIDPQNPLTARVIVNQLWQLMFGQGIVRTPGDFGLQGEFPTHPELLDWLAIELIQHDWDLQHVLRQIVTSETFRQSSKVTPDQLERDPENRLLARAPKHRLPAWMLRDNALAVSGLLNPAIGGPPVYPYQPDGIWNEITMGRFRYQPSLGPAQYRRTLYAFWRRASAPTFLFDSAQRRVCEVDVRLTNTPLQALTLMNDVGMLEAARVLADSVVGRNNDSPKSAMHEGIAQLANQILSRTLSETESESVETLWQRAHDHFETHPEDAARYTTVGQQPNPDATQVADTAAWMTVANLIMNLDEAISYE</sequence>
<protein>
    <submittedName>
        <fullName evidence="6">Planctomycete cytochrome C</fullName>
    </submittedName>
</protein>
<gene>
    <name evidence="6" type="ORF">SAMN06265222_11852</name>
</gene>
<proteinExistence type="predicted"/>
<dbReference type="EMBL" id="FXUG01000018">
    <property type="protein sequence ID" value="SMP74839.1"/>
    <property type="molecule type" value="Genomic_DNA"/>
</dbReference>
<dbReference type="InterPro" id="IPR011444">
    <property type="entry name" value="DUF1549"/>
</dbReference>
<evidence type="ECO:0000259" key="3">
    <source>
        <dbReference type="Pfam" id="PF07583"/>
    </source>
</evidence>
<evidence type="ECO:0000313" key="7">
    <source>
        <dbReference type="Proteomes" id="UP001158067"/>
    </source>
</evidence>
<feature type="domain" description="DUF1549" evidence="3">
    <location>
        <begin position="153"/>
        <end position="359"/>
    </location>
</feature>
<accession>A0ABY1QM61</accession>
<keyword evidence="2" id="KW-0732">Signal</keyword>
<dbReference type="Pfam" id="PF07583">
    <property type="entry name" value="PSCyt2"/>
    <property type="match status" value="1"/>
</dbReference>
<reference evidence="6 7" key="1">
    <citation type="submission" date="2017-05" db="EMBL/GenBank/DDBJ databases">
        <authorList>
            <person name="Varghese N."/>
            <person name="Submissions S."/>
        </authorList>
    </citation>
    <scope>NUCLEOTIDE SEQUENCE [LARGE SCALE GENOMIC DNA]</scope>
    <source>
        <strain evidence="6 7">DSM 25457</strain>
    </source>
</reference>
<dbReference type="Proteomes" id="UP001158067">
    <property type="component" value="Unassembled WGS sequence"/>
</dbReference>
<dbReference type="Pfam" id="PF07587">
    <property type="entry name" value="PSD1"/>
    <property type="match status" value="1"/>
</dbReference>
<feature type="chain" id="PRO_5046092430" evidence="2">
    <location>
        <begin position="27"/>
        <end position="1055"/>
    </location>
</feature>
<dbReference type="PANTHER" id="PTHR35889">
    <property type="entry name" value="CYCLOINULO-OLIGOSACCHARIDE FRUCTANOTRANSFERASE-RELATED"/>
    <property type="match status" value="1"/>
</dbReference>
<keyword evidence="7" id="KW-1185">Reference proteome</keyword>
<feature type="signal peptide" evidence="2">
    <location>
        <begin position="1"/>
        <end position="26"/>
    </location>
</feature>
<dbReference type="SUPFAM" id="SSF46626">
    <property type="entry name" value="Cytochrome c"/>
    <property type="match status" value="1"/>
</dbReference>
<dbReference type="PANTHER" id="PTHR35889:SF3">
    <property type="entry name" value="F-BOX DOMAIN-CONTAINING PROTEIN"/>
    <property type="match status" value="1"/>
</dbReference>
<dbReference type="Pfam" id="PF07635">
    <property type="entry name" value="PSCyt1"/>
    <property type="match status" value="1"/>
</dbReference>
<feature type="domain" description="Cytochrome C Planctomycete-type" evidence="5">
    <location>
        <begin position="43"/>
        <end position="103"/>
    </location>
</feature>
<dbReference type="InterPro" id="IPR022655">
    <property type="entry name" value="DUF1553"/>
</dbReference>
<evidence type="ECO:0000259" key="4">
    <source>
        <dbReference type="Pfam" id="PF07587"/>
    </source>
</evidence>
<evidence type="ECO:0000256" key="1">
    <source>
        <dbReference type="SAM" id="MobiDB-lite"/>
    </source>
</evidence>
<feature type="region of interest" description="Disordered" evidence="1">
    <location>
        <begin position="609"/>
        <end position="650"/>
    </location>
</feature>
<evidence type="ECO:0000313" key="6">
    <source>
        <dbReference type="EMBL" id="SMP74839.1"/>
    </source>
</evidence>
<dbReference type="InterPro" id="IPR036909">
    <property type="entry name" value="Cyt_c-like_dom_sf"/>
</dbReference>
<name>A0ABY1QM61_9BACT</name>
<feature type="domain" description="DUF1553" evidence="4">
    <location>
        <begin position="742"/>
        <end position="1000"/>
    </location>
</feature>
<evidence type="ECO:0000259" key="5">
    <source>
        <dbReference type="Pfam" id="PF07635"/>
    </source>
</evidence>
<comment type="caution">
    <text evidence="6">The sequence shown here is derived from an EMBL/GenBank/DDBJ whole genome shotgun (WGS) entry which is preliminary data.</text>
</comment>